<evidence type="ECO:0000256" key="1">
    <source>
        <dbReference type="ARBA" id="ARBA00023239"/>
    </source>
</evidence>
<dbReference type="AlphaFoldDB" id="A0A430K7X0"/>
<dbReference type="SUPFAM" id="SSF51556">
    <property type="entry name" value="Metallo-dependent hydrolases"/>
    <property type="match status" value="1"/>
</dbReference>
<keyword evidence="5" id="KW-1185">Reference proteome</keyword>
<keyword evidence="4" id="KW-0378">Hydrolase</keyword>
<dbReference type="PANTHER" id="PTHR21240">
    <property type="entry name" value="2-AMINO-3-CARBOXYLMUCONATE-6-SEMIALDEHYDE DECARBOXYLASE"/>
    <property type="match status" value="1"/>
</dbReference>
<feature type="signal peptide" evidence="2">
    <location>
        <begin position="1"/>
        <end position="20"/>
    </location>
</feature>
<protein>
    <submittedName>
        <fullName evidence="4">Amidohydrolase</fullName>
    </submittedName>
</protein>
<dbReference type="Proteomes" id="UP000267585">
    <property type="component" value="Unassembled WGS sequence"/>
</dbReference>
<dbReference type="Pfam" id="PF04909">
    <property type="entry name" value="Amidohydro_2"/>
    <property type="match status" value="1"/>
</dbReference>
<feature type="domain" description="Amidohydrolase-related" evidence="3">
    <location>
        <begin position="71"/>
        <end position="354"/>
    </location>
</feature>
<dbReference type="EMBL" id="RQPJ01000001">
    <property type="protein sequence ID" value="RTE55137.1"/>
    <property type="molecule type" value="Genomic_DNA"/>
</dbReference>
<keyword evidence="2" id="KW-0732">Signal</keyword>
<organism evidence="4 5">
    <name type="scientific">Arenibacter aquaticus</name>
    <dbReference type="NCBI Taxonomy" id="2489054"/>
    <lineage>
        <taxon>Bacteria</taxon>
        <taxon>Pseudomonadati</taxon>
        <taxon>Bacteroidota</taxon>
        <taxon>Flavobacteriia</taxon>
        <taxon>Flavobacteriales</taxon>
        <taxon>Flavobacteriaceae</taxon>
        <taxon>Arenibacter</taxon>
    </lineage>
</organism>
<dbReference type="RefSeq" id="WP_126160440.1">
    <property type="nucleotide sequence ID" value="NZ_RQPJ01000001.1"/>
</dbReference>
<evidence type="ECO:0000256" key="2">
    <source>
        <dbReference type="SAM" id="SignalP"/>
    </source>
</evidence>
<proteinExistence type="predicted"/>
<gene>
    <name evidence="4" type="ORF">EHW67_00800</name>
</gene>
<dbReference type="GO" id="GO:0019748">
    <property type="term" value="P:secondary metabolic process"/>
    <property type="evidence" value="ECO:0007669"/>
    <property type="project" value="TreeGrafter"/>
</dbReference>
<dbReference type="PANTHER" id="PTHR21240:SF28">
    <property type="entry name" value="ISO-OROTATE DECARBOXYLASE (EUROFUNG)"/>
    <property type="match status" value="1"/>
</dbReference>
<dbReference type="InterPro" id="IPR006680">
    <property type="entry name" value="Amidohydro-rel"/>
</dbReference>
<evidence type="ECO:0000313" key="5">
    <source>
        <dbReference type="Proteomes" id="UP000267585"/>
    </source>
</evidence>
<dbReference type="GO" id="GO:0016787">
    <property type="term" value="F:hydrolase activity"/>
    <property type="evidence" value="ECO:0007669"/>
    <property type="project" value="UniProtKB-KW"/>
</dbReference>
<evidence type="ECO:0000259" key="3">
    <source>
        <dbReference type="Pfam" id="PF04909"/>
    </source>
</evidence>
<dbReference type="OrthoDB" id="644687at2"/>
<dbReference type="Gene3D" id="3.20.20.140">
    <property type="entry name" value="Metal-dependent hydrolases"/>
    <property type="match status" value="1"/>
</dbReference>
<dbReference type="InterPro" id="IPR032465">
    <property type="entry name" value="ACMSD"/>
</dbReference>
<reference evidence="4 5" key="1">
    <citation type="submission" date="2018-11" db="EMBL/GenBank/DDBJ databases">
        <title>Arenibacter aquaticus sp.nov., a marine bacterium isolated from surface seawater in the South China Sea.</title>
        <authorList>
            <person name="Guo J."/>
            <person name="Sun J."/>
        </authorList>
    </citation>
    <scope>NUCLEOTIDE SEQUENCE [LARGE SCALE GENOMIC DNA]</scope>
    <source>
        <strain evidence="4 5">GUO666</strain>
    </source>
</reference>
<dbReference type="InterPro" id="IPR032466">
    <property type="entry name" value="Metal_Hydrolase"/>
</dbReference>
<keyword evidence="1" id="KW-0456">Lyase</keyword>
<dbReference type="GO" id="GO:0016831">
    <property type="term" value="F:carboxy-lyase activity"/>
    <property type="evidence" value="ECO:0007669"/>
    <property type="project" value="InterPro"/>
</dbReference>
<dbReference type="GO" id="GO:0005737">
    <property type="term" value="C:cytoplasm"/>
    <property type="evidence" value="ECO:0007669"/>
    <property type="project" value="TreeGrafter"/>
</dbReference>
<evidence type="ECO:0000313" key="4">
    <source>
        <dbReference type="EMBL" id="RTE55137.1"/>
    </source>
</evidence>
<name>A0A430K7X0_9FLAO</name>
<sequence length="355" mass="40884">MNWNLGLVLSIVFLSHTLMAQEDMLLKDYDPVSIYNTPKTKIEKAKYPVVDFHSHPYPKSAPELEEWVRTMDKFGISKTVILTYSTGRTFDSIVEVYSRYGDRFELWCGLDYTGYDEPDWGKRAVKELVRCFNKGAKGVGELGDKGLGFAYSKPIPAPGMHADDPRMALVWEKCGELGMPVSIHVADPMWMYLPMDVHNDGLMNAFKWRIDIEKEGLLNHEQLIASLENAVREHPNTTFIACHFANCSHDLEIVGRLLATYKNLYADISARYAETAAVPRYSKRFYEKYRDKLVYGTDMGTSPEMYELTFRVLETEDEHFYEKGMSSYHWSFNGLGLSDETLKKIYYENAKKILD</sequence>
<accession>A0A430K7X0</accession>
<comment type="caution">
    <text evidence="4">The sequence shown here is derived from an EMBL/GenBank/DDBJ whole genome shotgun (WGS) entry which is preliminary data.</text>
</comment>
<feature type="chain" id="PRO_5019245039" evidence="2">
    <location>
        <begin position="21"/>
        <end position="355"/>
    </location>
</feature>